<dbReference type="CDD" id="cd09021">
    <property type="entry name" value="Aldose_epim_Ec_YphB"/>
    <property type="match status" value="1"/>
</dbReference>
<proteinExistence type="predicted"/>
<dbReference type="EMBL" id="NHRY01000039">
    <property type="protein sequence ID" value="PPQ38483.1"/>
    <property type="molecule type" value="Genomic_DNA"/>
</dbReference>
<reference evidence="1 2" key="1">
    <citation type="journal article" date="2018" name="Arch. Microbiol.">
        <title>New insights into the metabolic potential of the phototrophic purple bacterium Rhodopila globiformis DSM 161(T) from its draft genome sequence and evidence for a vanadium-dependent nitrogenase.</title>
        <authorList>
            <person name="Imhoff J.F."/>
            <person name="Rahn T."/>
            <person name="Kunzel S."/>
            <person name="Neulinger S.C."/>
        </authorList>
    </citation>
    <scope>NUCLEOTIDE SEQUENCE [LARGE SCALE GENOMIC DNA]</scope>
    <source>
        <strain evidence="1 2">DSM 161</strain>
    </source>
</reference>
<dbReference type="RefSeq" id="WP_104517202.1">
    <property type="nucleotide sequence ID" value="NZ_NHRY01000039.1"/>
</dbReference>
<dbReference type="Pfam" id="PF01263">
    <property type="entry name" value="Aldose_epim"/>
    <property type="match status" value="1"/>
</dbReference>
<evidence type="ECO:0008006" key="3">
    <source>
        <dbReference type="Google" id="ProtNLM"/>
    </source>
</evidence>
<sequence>MLTLTAGASSIVVAPEHGGGLLGWMHGRTPLLRRALPEAAALGNPHALALFPLLPYSNRVGQARFAWQGRDYRLARNFGDSPHTLHGIGWQRPWALARAAPGAVTLTLDHCPDASWPFAFQAELTYSLSAAGLGIAVRLTNRHDAAAPAGLGVHPYFPKAHDPSLRFNATGAWQTGDDALPDRFGPVPADWRHNMARPVSQSRLDNCFTGWDGVATIQAGPASLRIEASGTFRHLQVFTPHWADFFCVEPVSHTPDAVNRPELPAEQAMHVLAPGEALGGIVSLLPAG</sequence>
<dbReference type="InterPro" id="IPR011013">
    <property type="entry name" value="Gal_mutarotase_sf_dom"/>
</dbReference>
<dbReference type="OrthoDB" id="9796517at2"/>
<dbReference type="GO" id="GO:0030246">
    <property type="term" value="F:carbohydrate binding"/>
    <property type="evidence" value="ECO:0007669"/>
    <property type="project" value="InterPro"/>
</dbReference>
<dbReference type="SUPFAM" id="SSF74650">
    <property type="entry name" value="Galactose mutarotase-like"/>
    <property type="match status" value="1"/>
</dbReference>
<dbReference type="GO" id="GO:0005975">
    <property type="term" value="P:carbohydrate metabolic process"/>
    <property type="evidence" value="ECO:0007669"/>
    <property type="project" value="InterPro"/>
</dbReference>
<dbReference type="GO" id="GO:0016853">
    <property type="term" value="F:isomerase activity"/>
    <property type="evidence" value="ECO:0007669"/>
    <property type="project" value="InterPro"/>
</dbReference>
<accession>A0A2S6NNB5</accession>
<dbReference type="AlphaFoldDB" id="A0A2S6NNB5"/>
<dbReference type="Gene3D" id="2.70.98.10">
    <property type="match status" value="1"/>
</dbReference>
<dbReference type="InterPro" id="IPR014718">
    <property type="entry name" value="GH-type_carb-bd"/>
</dbReference>
<protein>
    <recommendedName>
        <fullName evidence="3">Aldose epimerase</fullName>
    </recommendedName>
</protein>
<dbReference type="InterPro" id="IPR008183">
    <property type="entry name" value="Aldose_1/G6P_1-epimerase"/>
</dbReference>
<name>A0A2S6NNB5_RHOGL</name>
<organism evidence="1 2">
    <name type="scientific">Rhodopila globiformis</name>
    <name type="common">Rhodopseudomonas globiformis</name>
    <dbReference type="NCBI Taxonomy" id="1071"/>
    <lineage>
        <taxon>Bacteria</taxon>
        <taxon>Pseudomonadati</taxon>
        <taxon>Pseudomonadota</taxon>
        <taxon>Alphaproteobacteria</taxon>
        <taxon>Acetobacterales</taxon>
        <taxon>Acetobacteraceae</taxon>
        <taxon>Rhodopila</taxon>
    </lineage>
</organism>
<evidence type="ECO:0000313" key="2">
    <source>
        <dbReference type="Proteomes" id="UP000239724"/>
    </source>
</evidence>
<gene>
    <name evidence="1" type="ORF">CCS01_02180</name>
</gene>
<evidence type="ECO:0000313" key="1">
    <source>
        <dbReference type="EMBL" id="PPQ38483.1"/>
    </source>
</evidence>
<comment type="caution">
    <text evidence="1">The sequence shown here is derived from an EMBL/GenBank/DDBJ whole genome shotgun (WGS) entry which is preliminary data.</text>
</comment>
<dbReference type="Proteomes" id="UP000239724">
    <property type="component" value="Unassembled WGS sequence"/>
</dbReference>
<keyword evidence="2" id="KW-1185">Reference proteome</keyword>